<keyword evidence="6" id="KW-0472">Membrane</keyword>
<accession>A0AAN6MA35</accession>
<dbReference type="AlphaFoldDB" id="A0AAN6MA35"/>
<evidence type="ECO:0000256" key="6">
    <source>
        <dbReference type="ARBA" id="ARBA00023136"/>
    </source>
</evidence>
<protein>
    <submittedName>
        <fullName evidence="8">Glycosyltransferase</fullName>
    </submittedName>
</protein>
<dbReference type="InterPro" id="IPR026050">
    <property type="entry name" value="C1GALT1/C1GALT1_chp1"/>
</dbReference>
<proteinExistence type="inferred from homology"/>
<evidence type="ECO:0000256" key="3">
    <source>
        <dbReference type="ARBA" id="ARBA00022692"/>
    </source>
</evidence>
<reference evidence="8" key="1">
    <citation type="journal article" date="2023" name="Mol. Phylogenet. Evol.">
        <title>Genome-scale phylogeny and comparative genomics of the fungal order Sordariales.</title>
        <authorList>
            <person name="Hensen N."/>
            <person name="Bonometti L."/>
            <person name="Westerberg I."/>
            <person name="Brannstrom I.O."/>
            <person name="Guillou S."/>
            <person name="Cros-Aarteil S."/>
            <person name="Calhoun S."/>
            <person name="Haridas S."/>
            <person name="Kuo A."/>
            <person name="Mondo S."/>
            <person name="Pangilinan J."/>
            <person name="Riley R."/>
            <person name="LaButti K."/>
            <person name="Andreopoulos B."/>
            <person name="Lipzen A."/>
            <person name="Chen C."/>
            <person name="Yan M."/>
            <person name="Daum C."/>
            <person name="Ng V."/>
            <person name="Clum A."/>
            <person name="Steindorff A."/>
            <person name="Ohm R.A."/>
            <person name="Martin F."/>
            <person name="Silar P."/>
            <person name="Natvig D.O."/>
            <person name="Lalanne C."/>
            <person name="Gautier V."/>
            <person name="Ament-Velasquez S.L."/>
            <person name="Kruys A."/>
            <person name="Hutchinson M.I."/>
            <person name="Powell A.J."/>
            <person name="Barry K."/>
            <person name="Miller A.N."/>
            <person name="Grigoriev I.V."/>
            <person name="Debuchy R."/>
            <person name="Gladieux P."/>
            <person name="Hiltunen Thoren M."/>
            <person name="Johannesson H."/>
        </authorList>
    </citation>
    <scope>NUCLEOTIDE SEQUENCE</scope>
    <source>
        <strain evidence="8">CBS 103.79</strain>
    </source>
</reference>
<comment type="subcellular location">
    <subcellularLocation>
        <location evidence="1">Membrane</location>
        <topology evidence="1">Single-pass type II membrane protein</topology>
    </subcellularLocation>
</comment>
<evidence type="ECO:0000313" key="9">
    <source>
        <dbReference type="Proteomes" id="UP001303889"/>
    </source>
</evidence>
<dbReference type="PANTHER" id="PTHR23033">
    <property type="entry name" value="BETA1,3-GALACTOSYLTRANSFERASE"/>
    <property type="match status" value="1"/>
</dbReference>
<keyword evidence="3" id="KW-0812">Transmembrane</keyword>
<name>A0AAN6MA35_9PEZI</name>
<evidence type="ECO:0000256" key="4">
    <source>
        <dbReference type="ARBA" id="ARBA00022968"/>
    </source>
</evidence>
<evidence type="ECO:0000256" key="5">
    <source>
        <dbReference type="ARBA" id="ARBA00022989"/>
    </source>
</evidence>
<dbReference type="Gene3D" id="3.90.550.50">
    <property type="match status" value="1"/>
</dbReference>
<organism evidence="8 9">
    <name type="scientific">Staphylotrichum tortipilum</name>
    <dbReference type="NCBI Taxonomy" id="2831512"/>
    <lineage>
        <taxon>Eukaryota</taxon>
        <taxon>Fungi</taxon>
        <taxon>Dikarya</taxon>
        <taxon>Ascomycota</taxon>
        <taxon>Pezizomycotina</taxon>
        <taxon>Sordariomycetes</taxon>
        <taxon>Sordariomycetidae</taxon>
        <taxon>Sordariales</taxon>
        <taxon>Chaetomiaceae</taxon>
        <taxon>Staphylotrichum</taxon>
    </lineage>
</organism>
<comment type="caution">
    <text evidence="8">The sequence shown here is derived from an EMBL/GenBank/DDBJ whole genome shotgun (WGS) entry which is preliminary data.</text>
</comment>
<keyword evidence="5" id="KW-1133">Transmembrane helix</keyword>
<feature type="compositionally biased region" description="Low complexity" evidence="7">
    <location>
        <begin position="52"/>
        <end position="71"/>
    </location>
</feature>
<sequence length="490" mass="55487">MFAVSRNNRLVPAVIIAVCLCVSYRLIDPNVNNWANVLPQWRLHEDSRGSLASATPATASPYPSSSIASRPTLEVPESSDPSAPHRPTSANLSADDVLLIMKTGSTSMWKRLLIHLTTTFSPNRIPSANIAIYSDGPDSIANFRILDALANISDATKASPDFDVYRQQPEYATHNVYVEAAGIDGDNYGPAGGWIVDKYKFLPLMEHAGKNWPRVKWYIYQEDDAWLFLPSVLDHLAAFDWRKPHYLGSYAAKSDTKFAHGGAGFALSRAAWEQTFGRNPTMSEDYEDYTAGHCCGDQVLGHALNKYGVRFGENGGDEKFTWGFNPIVHWRFGFSRWNWCTRLMSWHKVHSRDVAQYFDFERAWDFSKPLLHRDFFLGMIAPNLKRRAEWFDNFSSLYMVTSENQASPPTPDSQYDSALWRQAWVSTDACEAACKSWVTCVQWSYVEDLCRMDDKLIMGQGFAPAMSERKTALKTTSGWLQERLEGWKCD</sequence>
<feature type="region of interest" description="Disordered" evidence="7">
    <location>
        <begin position="52"/>
        <end position="89"/>
    </location>
</feature>
<comment type="similarity">
    <text evidence="2">Belongs to the glycosyltransferase 31 family. Beta3-Gal-T subfamily.</text>
</comment>
<gene>
    <name evidence="8" type="ORF">C8A05DRAFT_20173</name>
</gene>
<dbReference type="EMBL" id="MU856320">
    <property type="protein sequence ID" value="KAK3896970.1"/>
    <property type="molecule type" value="Genomic_DNA"/>
</dbReference>
<dbReference type="PANTHER" id="PTHR23033:SF47">
    <property type="entry name" value="APPLE DOMAIN-CONTAINING PROTEIN-RELATED"/>
    <property type="match status" value="1"/>
</dbReference>
<keyword evidence="9" id="KW-1185">Reference proteome</keyword>
<keyword evidence="4" id="KW-0735">Signal-anchor</keyword>
<evidence type="ECO:0000256" key="1">
    <source>
        <dbReference type="ARBA" id="ARBA00004606"/>
    </source>
</evidence>
<evidence type="ECO:0000313" key="8">
    <source>
        <dbReference type="EMBL" id="KAK3896970.1"/>
    </source>
</evidence>
<evidence type="ECO:0000256" key="2">
    <source>
        <dbReference type="ARBA" id="ARBA00006462"/>
    </source>
</evidence>
<reference evidence="8" key="2">
    <citation type="submission" date="2023-05" db="EMBL/GenBank/DDBJ databases">
        <authorList>
            <consortium name="Lawrence Berkeley National Laboratory"/>
            <person name="Steindorff A."/>
            <person name="Hensen N."/>
            <person name="Bonometti L."/>
            <person name="Westerberg I."/>
            <person name="Brannstrom I.O."/>
            <person name="Guillou S."/>
            <person name="Cros-Aarteil S."/>
            <person name="Calhoun S."/>
            <person name="Haridas S."/>
            <person name="Kuo A."/>
            <person name="Mondo S."/>
            <person name="Pangilinan J."/>
            <person name="Riley R."/>
            <person name="Labutti K."/>
            <person name="Andreopoulos B."/>
            <person name="Lipzen A."/>
            <person name="Chen C."/>
            <person name="Yanf M."/>
            <person name="Daum C."/>
            <person name="Ng V."/>
            <person name="Clum A."/>
            <person name="Ohm R."/>
            <person name="Martin F."/>
            <person name="Silar P."/>
            <person name="Natvig D."/>
            <person name="Lalanne C."/>
            <person name="Gautier V."/>
            <person name="Ament-Velasquez S.L."/>
            <person name="Kruys A."/>
            <person name="Hutchinson M.I."/>
            <person name="Powell A.J."/>
            <person name="Barry K."/>
            <person name="Miller A.N."/>
            <person name="Grigoriev I.V."/>
            <person name="Debuchy R."/>
            <person name="Gladieux P."/>
            <person name="Thoren M.H."/>
            <person name="Johannesson H."/>
        </authorList>
    </citation>
    <scope>NUCLEOTIDE SEQUENCE</scope>
    <source>
        <strain evidence="8">CBS 103.79</strain>
    </source>
</reference>
<dbReference type="Proteomes" id="UP001303889">
    <property type="component" value="Unassembled WGS sequence"/>
</dbReference>
<evidence type="ECO:0000256" key="7">
    <source>
        <dbReference type="SAM" id="MobiDB-lite"/>
    </source>
</evidence>
<dbReference type="GO" id="GO:0016020">
    <property type="term" value="C:membrane"/>
    <property type="evidence" value="ECO:0007669"/>
    <property type="project" value="UniProtKB-SubCell"/>
</dbReference>